<dbReference type="Pfam" id="PF08281">
    <property type="entry name" value="Sigma70_r4_2"/>
    <property type="match status" value="1"/>
</dbReference>
<dbReference type="SUPFAM" id="SSF88659">
    <property type="entry name" value="Sigma3 and sigma4 domains of RNA polymerase sigma factors"/>
    <property type="match status" value="1"/>
</dbReference>
<evidence type="ECO:0000313" key="7">
    <source>
        <dbReference type="EMBL" id="MFC3889302.1"/>
    </source>
</evidence>
<dbReference type="InterPro" id="IPR013324">
    <property type="entry name" value="RNA_pol_sigma_r3/r4-like"/>
</dbReference>
<evidence type="ECO:0000256" key="3">
    <source>
        <dbReference type="ARBA" id="ARBA00023082"/>
    </source>
</evidence>
<dbReference type="EMBL" id="JBHSAL010000002">
    <property type="protein sequence ID" value="MFC3889302.1"/>
    <property type="molecule type" value="Genomic_DNA"/>
</dbReference>
<dbReference type="CDD" id="cd06171">
    <property type="entry name" value="Sigma70_r4"/>
    <property type="match status" value="1"/>
</dbReference>
<evidence type="ECO:0000256" key="1">
    <source>
        <dbReference type="ARBA" id="ARBA00010641"/>
    </source>
</evidence>
<dbReference type="NCBIfam" id="TIGR02937">
    <property type="entry name" value="sigma70-ECF"/>
    <property type="match status" value="1"/>
</dbReference>
<evidence type="ECO:0000256" key="2">
    <source>
        <dbReference type="ARBA" id="ARBA00023015"/>
    </source>
</evidence>
<accession>A0ABV8BJK4</accession>
<dbReference type="InterPro" id="IPR007627">
    <property type="entry name" value="RNA_pol_sigma70_r2"/>
</dbReference>
<organism evidence="7 8">
    <name type="scientific">Salinispirillum marinum</name>
    <dbReference type="NCBI Taxonomy" id="1485203"/>
    <lineage>
        <taxon>Bacteria</taxon>
        <taxon>Pseudomonadati</taxon>
        <taxon>Pseudomonadota</taxon>
        <taxon>Gammaproteobacteria</taxon>
        <taxon>Oceanospirillales</taxon>
        <taxon>Saccharospirillaceae</taxon>
        <taxon>Salinispirillum</taxon>
    </lineage>
</organism>
<dbReference type="InterPro" id="IPR039425">
    <property type="entry name" value="RNA_pol_sigma-70-like"/>
</dbReference>
<evidence type="ECO:0000256" key="4">
    <source>
        <dbReference type="ARBA" id="ARBA00023163"/>
    </source>
</evidence>
<evidence type="ECO:0000313" key="8">
    <source>
        <dbReference type="Proteomes" id="UP001595842"/>
    </source>
</evidence>
<dbReference type="InterPro" id="IPR014284">
    <property type="entry name" value="RNA_pol_sigma-70_dom"/>
</dbReference>
<name>A0ABV8BJK4_9GAMM</name>
<dbReference type="RefSeq" id="WP_380697192.1">
    <property type="nucleotide sequence ID" value="NZ_JBHSAL010000002.1"/>
</dbReference>
<comment type="similarity">
    <text evidence="1">Belongs to the sigma-70 factor family. ECF subfamily.</text>
</comment>
<gene>
    <name evidence="7" type="ORF">ACFOSD_12960</name>
</gene>
<sequence>MTEQTDKDLDAILVRRVQRGDRRAYDFLVVKYQHKVAALIRRYARDPQDVADLSQDTFVRAYQALGSFRGDSAFYSWLYRIAVNTALSHVGGNKKSWNESELGYDQPLQDLVDGQQSSHGPEEEQAASELHTIVRAAMAEIPADMAQALRHREWDGMSYEAIAEAMHVPVGTVRSRIFRAREAVEQRIRAWQAGGQEQ</sequence>
<keyword evidence="3" id="KW-0731">Sigma factor</keyword>
<dbReference type="Pfam" id="PF04542">
    <property type="entry name" value="Sigma70_r2"/>
    <property type="match status" value="1"/>
</dbReference>
<dbReference type="SUPFAM" id="SSF88946">
    <property type="entry name" value="Sigma2 domain of RNA polymerase sigma factors"/>
    <property type="match status" value="1"/>
</dbReference>
<dbReference type="InterPro" id="IPR013249">
    <property type="entry name" value="RNA_pol_sigma70_r4_t2"/>
</dbReference>
<comment type="caution">
    <text evidence="7">The sequence shown here is derived from an EMBL/GenBank/DDBJ whole genome shotgun (WGS) entry which is preliminary data.</text>
</comment>
<reference evidence="8" key="1">
    <citation type="journal article" date="2019" name="Int. J. Syst. Evol. Microbiol.">
        <title>The Global Catalogue of Microorganisms (GCM) 10K type strain sequencing project: providing services to taxonomists for standard genome sequencing and annotation.</title>
        <authorList>
            <consortium name="The Broad Institute Genomics Platform"/>
            <consortium name="The Broad Institute Genome Sequencing Center for Infectious Disease"/>
            <person name="Wu L."/>
            <person name="Ma J."/>
        </authorList>
    </citation>
    <scope>NUCLEOTIDE SEQUENCE [LARGE SCALE GENOMIC DNA]</scope>
    <source>
        <strain evidence="8">IBRC-M 10765</strain>
    </source>
</reference>
<feature type="domain" description="RNA polymerase sigma-70 region 2" evidence="5">
    <location>
        <begin position="28"/>
        <end position="93"/>
    </location>
</feature>
<proteinExistence type="inferred from homology"/>
<evidence type="ECO:0000259" key="5">
    <source>
        <dbReference type="Pfam" id="PF04542"/>
    </source>
</evidence>
<dbReference type="InterPro" id="IPR036388">
    <property type="entry name" value="WH-like_DNA-bd_sf"/>
</dbReference>
<keyword evidence="4" id="KW-0804">Transcription</keyword>
<evidence type="ECO:0000259" key="6">
    <source>
        <dbReference type="Pfam" id="PF08281"/>
    </source>
</evidence>
<feature type="domain" description="RNA polymerase sigma factor 70 region 4 type 2" evidence="6">
    <location>
        <begin position="133"/>
        <end position="183"/>
    </location>
</feature>
<dbReference type="Proteomes" id="UP001595842">
    <property type="component" value="Unassembled WGS sequence"/>
</dbReference>
<dbReference type="PANTHER" id="PTHR43133">
    <property type="entry name" value="RNA POLYMERASE ECF-TYPE SIGMA FACTO"/>
    <property type="match status" value="1"/>
</dbReference>
<dbReference type="PANTHER" id="PTHR43133:SF53">
    <property type="entry name" value="ECF RNA POLYMERASE SIGMA-E FACTOR"/>
    <property type="match status" value="1"/>
</dbReference>
<keyword evidence="8" id="KW-1185">Reference proteome</keyword>
<dbReference type="InterPro" id="IPR013325">
    <property type="entry name" value="RNA_pol_sigma_r2"/>
</dbReference>
<keyword evidence="2" id="KW-0805">Transcription regulation</keyword>
<dbReference type="Gene3D" id="1.10.10.10">
    <property type="entry name" value="Winged helix-like DNA-binding domain superfamily/Winged helix DNA-binding domain"/>
    <property type="match status" value="1"/>
</dbReference>
<dbReference type="Gene3D" id="1.10.1740.10">
    <property type="match status" value="1"/>
</dbReference>
<protein>
    <submittedName>
        <fullName evidence="7">Sigma-70 family RNA polymerase sigma factor</fullName>
    </submittedName>
</protein>